<dbReference type="RefSeq" id="WP_097044877.1">
    <property type="nucleotide sequence ID" value="NZ_OBEH01000002.1"/>
</dbReference>
<evidence type="ECO:0000313" key="2">
    <source>
        <dbReference type="Proteomes" id="UP000219048"/>
    </source>
</evidence>
<protein>
    <recommendedName>
        <fullName evidence="3">Outer membrane protein beta-barrel domain-containing protein</fullName>
    </recommendedName>
</protein>
<dbReference type="Pfam" id="PF19515">
    <property type="entry name" value="DUF6048"/>
    <property type="match status" value="1"/>
</dbReference>
<keyword evidence="2" id="KW-1185">Reference proteome</keyword>
<dbReference type="EMBL" id="OBEH01000002">
    <property type="protein sequence ID" value="SNY99376.1"/>
    <property type="molecule type" value="Genomic_DNA"/>
</dbReference>
<evidence type="ECO:0008006" key="3">
    <source>
        <dbReference type="Google" id="ProtNLM"/>
    </source>
</evidence>
<dbReference type="OrthoDB" id="1199048at2"/>
<name>A0A285MU79_9FLAO</name>
<reference evidence="2" key="1">
    <citation type="submission" date="2017-09" db="EMBL/GenBank/DDBJ databases">
        <authorList>
            <person name="Varghese N."/>
            <person name="Submissions S."/>
        </authorList>
    </citation>
    <scope>NUCLEOTIDE SEQUENCE [LARGE SCALE GENOMIC DNA]</scope>
    <source>
        <strain evidence="2">DSM 25885</strain>
    </source>
</reference>
<accession>A0A285MU79</accession>
<organism evidence="1 2">
    <name type="scientific">Flagellimonas pacifica</name>
    <dbReference type="NCBI Taxonomy" id="1247520"/>
    <lineage>
        <taxon>Bacteria</taxon>
        <taxon>Pseudomonadati</taxon>
        <taxon>Bacteroidota</taxon>
        <taxon>Flavobacteriia</taxon>
        <taxon>Flavobacteriales</taxon>
        <taxon>Flavobacteriaceae</taxon>
        <taxon>Flagellimonas</taxon>
    </lineage>
</organism>
<dbReference type="AlphaFoldDB" id="A0A285MU79"/>
<dbReference type="InterPro" id="IPR046111">
    <property type="entry name" value="DUF6048"/>
</dbReference>
<evidence type="ECO:0000313" key="1">
    <source>
        <dbReference type="EMBL" id="SNY99376.1"/>
    </source>
</evidence>
<proteinExistence type="predicted"/>
<sequence length="258" mass="29248">MSKYFISIFCIATSFWGICQDKPIDLQPKDTVEYKQEYGLRVGADLSRLILSFTDEDYTGLELVGDYRLTQKLYLAAELGNEKKTQTENLGSTLLYNYTTSGSYLKVGVEINTYENWFGMNNAITIGGRYAAASFSQTLNNYNIFDSNRFYNPDGFLVGAQNGEEFSGLNASWLEFVAGVKVELFANIYVGMSARLGFLVTNKEEERFPNLWIPGFNKVTDGSNFGVSYNYSISYLIPFYKKSKKKKEVEPETEAEQN</sequence>
<dbReference type="Proteomes" id="UP000219048">
    <property type="component" value="Unassembled WGS sequence"/>
</dbReference>
<gene>
    <name evidence="1" type="ORF">SAMN06265377_1181</name>
</gene>